<dbReference type="Proteomes" id="UP001501578">
    <property type="component" value="Unassembled WGS sequence"/>
</dbReference>
<organism evidence="2 3">
    <name type="scientific">Nonomuraea longicatena</name>
    <dbReference type="NCBI Taxonomy" id="83682"/>
    <lineage>
        <taxon>Bacteria</taxon>
        <taxon>Bacillati</taxon>
        <taxon>Actinomycetota</taxon>
        <taxon>Actinomycetes</taxon>
        <taxon>Streptosporangiales</taxon>
        <taxon>Streptosporangiaceae</taxon>
        <taxon>Nonomuraea</taxon>
    </lineage>
</organism>
<feature type="transmembrane region" description="Helical" evidence="1">
    <location>
        <begin position="12"/>
        <end position="34"/>
    </location>
</feature>
<dbReference type="EMBL" id="BAAAHQ010000025">
    <property type="protein sequence ID" value="GAA0939266.1"/>
    <property type="molecule type" value="Genomic_DNA"/>
</dbReference>
<keyword evidence="3" id="KW-1185">Reference proteome</keyword>
<keyword evidence="1" id="KW-0472">Membrane</keyword>
<evidence type="ECO:0000313" key="2">
    <source>
        <dbReference type="EMBL" id="GAA0939266.1"/>
    </source>
</evidence>
<evidence type="ECO:0000256" key="1">
    <source>
        <dbReference type="SAM" id="Phobius"/>
    </source>
</evidence>
<proteinExistence type="predicted"/>
<feature type="transmembrane region" description="Helical" evidence="1">
    <location>
        <begin position="40"/>
        <end position="60"/>
    </location>
</feature>
<evidence type="ECO:0000313" key="3">
    <source>
        <dbReference type="Proteomes" id="UP001501578"/>
    </source>
</evidence>
<evidence type="ECO:0008006" key="4">
    <source>
        <dbReference type="Google" id="ProtNLM"/>
    </source>
</evidence>
<protein>
    <recommendedName>
        <fullName evidence="4">DoxX family protein</fullName>
    </recommendedName>
</protein>
<keyword evidence="1" id="KW-0812">Transmembrane</keyword>
<accession>A0ABN1QA26</accession>
<sequence>MLLVVPRRPFKFIGAAALILVLTAATTTHIVAGSELHERVAAPVNLVIMLVFALLNWPAGWRDLLRRERRPSATPAYVR</sequence>
<gene>
    <name evidence="2" type="ORF">GCM10009560_49800</name>
</gene>
<comment type="caution">
    <text evidence="2">The sequence shown here is derived from an EMBL/GenBank/DDBJ whole genome shotgun (WGS) entry which is preliminary data.</text>
</comment>
<name>A0ABN1QA26_9ACTN</name>
<reference evidence="2 3" key="1">
    <citation type="journal article" date="2019" name="Int. J. Syst. Evol. Microbiol.">
        <title>The Global Catalogue of Microorganisms (GCM) 10K type strain sequencing project: providing services to taxonomists for standard genome sequencing and annotation.</title>
        <authorList>
            <consortium name="The Broad Institute Genomics Platform"/>
            <consortium name="The Broad Institute Genome Sequencing Center for Infectious Disease"/>
            <person name="Wu L."/>
            <person name="Ma J."/>
        </authorList>
    </citation>
    <scope>NUCLEOTIDE SEQUENCE [LARGE SCALE GENOMIC DNA]</scope>
    <source>
        <strain evidence="2 3">JCM 11136</strain>
    </source>
</reference>
<keyword evidence="1" id="KW-1133">Transmembrane helix</keyword>
<dbReference type="RefSeq" id="WP_343952418.1">
    <property type="nucleotide sequence ID" value="NZ_BAAAHQ010000025.1"/>
</dbReference>